<accession>M4QIV3</accession>
<dbReference type="EMBL" id="MK695880">
    <property type="protein sequence ID" value="QFZ66894.1"/>
    <property type="molecule type" value="Genomic_DNA"/>
</dbReference>
<sequence length="65" mass="7554">MKNKIQLKINYALVLSAATAVYGYKSYQPTINTLLIKDEENWPFFSKRQTAFIPIIVLKKNHQNP</sequence>
<name>M4QIV3_PYRYE</name>
<organism evidence="1">
    <name type="scientific">Pyropia yezoensis</name>
    <name type="common">Susabi-nori</name>
    <name type="synonym">Porphyra yezoensis</name>
    <dbReference type="NCBI Taxonomy" id="2788"/>
    <lineage>
        <taxon>Eukaryota</taxon>
        <taxon>Rhodophyta</taxon>
        <taxon>Bangiophyceae</taxon>
        <taxon>Bangiales</taxon>
        <taxon>Bangiaceae</taxon>
        <taxon>Pyropia</taxon>
    </lineage>
</organism>
<dbReference type="RefSeq" id="YP_536914.1">
    <property type="nucleotide sequence ID" value="NC_007932.1"/>
</dbReference>
<evidence type="ECO:0000313" key="1">
    <source>
        <dbReference type="EMBL" id="AGH27558.1"/>
    </source>
</evidence>
<gene>
    <name evidence="1" type="primary">ORF62</name>
    <name evidence="1" type="ORF">PyyeCp048</name>
    <name evidence="2" type="ORF">PyyePp048</name>
</gene>
<protein>
    <submittedName>
        <fullName evidence="1">Uncharacterized protein</fullName>
    </submittedName>
</protein>
<dbReference type="AlphaFoldDB" id="M4QIV3"/>
<geneLocation type="plastid" evidence="1"/>
<evidence type="ECO:0000313" key="2">
    <source>
        <dbReference type="EMBL" id="QFZ66894.1"/>
    </source>
</evidence>
<keyword evidence="1" id="KW-0934">Plastid</keyword>
<reference evidence="1" key="1">
    <citation type="journal article" date="2013" name="PLoS ONE">
        <title>Complete Sequence and Analysis of Plastid Genomes of Two Economically Important Red Algae: Pyropia haitanensis and Pyropia yezoensis.</title>
        <authorList>
            <person name="Wang L."/>
            <person name="Mao Y."/>
            <person name="Kong F."/>
            <person name="Li G."/>
            <person name="Ma F."/>
            <person name="Zhang B."/>
            <person name="Sun P."/>
            <person name="Bi G."/>
            <person name="Zhang F."/>
            <person name="Xue H."/>
            <person name="Cao M."/>
        </authorList>
    </citation>
    <scope>NUCLEOTIDE SEQUENCE</scope>
</reference>
<dbReference type="EMBL" id="KC517072">
    <property type="protein sequence ID" value="AGH27558.1"/>
    <property type="molecule type" value="Genomic_DNA"/>
</dbReference>
<reference evidence="2" key="2">
    <citation type="submission" date="2019-03" db="EMBL/GenBank/DDBJ databases">
        <authorList>
            <person name="Xu K."/>
            <person name="Yu X."/>
            <person name="Mao Y."/>
        </authorList>
    </citation>
    <scope>NUCLEOTIDE SEQUENCE</scope>
    <source>
        <strain evidence="2">RZ-58</strain>
    </source>
</reference>
<proteinExistence type="predicted"/>
<keyword evidence="1" id="KW-0150">Chloroplast</keyword>